<dbReference type="PANTHER" id="PTHR48438">
    <property type="entry name" value="ALPHA-(1,3)-FUCOSYLTRANSFERASE C-RELATED"/>
    <property type="match status" value="1"/>
</dbReference>
<evidence type="ECO:0000256" key="12">
    <source>
        <dbReference type="RuleBase" id="RU003832"/>
    </source>
</evidence>
<dbReference type="EMBL" id="JAODUP010000535">
    <property type="protein sequence ID" value="KAK2147799.1"/>
    <property type="molecule type" value="Genomic_DNA"/>
</dbReference>
<organism evidence="15 16">
    <name type="scientific">Paralvinella palmiformis</name>
    <dbReference type="NCBI Taxonomy" id="53620"/>
    <lineage>
        <taxon>Eukaryota</taxon>
        <taxon>Metazoa</taxon>
        <taxon>Spiralia</taxon>
        <taxon>Lophotrochozoa</taxon>
        <taxon>Annelida</taxon>
        <taxon>Polychaeta</taxon>
        <taxon>Sedentaria</taxon>
        <taxon>Canalipalpata</taxon>
        <taxon>Terebellida</taxon>
        <taxon>Terebelliformia</taxon>
        <taxon>Alvinellidae</taxon>
        <taxon>Paralvinella</taxon>
    </lineage>
</organism>
<accession>A0AAD9J7C9</accession>
<evidence type="ECO:0000256" key="7">
    <source>
        <dbReference type="ARBA" id="ARBA00022968"/>
    </source>
</evidence>
<reference evidence="15" key="1">
    <citation type="journal article" date="2023" name="Mol. Biol. Evol.">
        <title>Third-Generation Sequencing Reveals the Adaptive Role of the Epigenome in Three Deep-Sea Polychaetes.</title>
        <authorList>
            <person name="Perez M."/>
            <person name="Aroh O."/>
            <person name="Sun Y."/>
            <person name="Lan Y."/>
            <person name="Juniper S.K."/>
            <person name="Young C.R."/>
            <person name="Angers B."/>
            <person name="Qian P.Y."/>
        </authorList>
    </citation>
    <scope>NUCLEOTIDE SEQUENCE</scope>
    <source>
        <strain evidence="15">P08H-3</strain>
    </source>
</reference>
<comment type="caution">
    <text evidence="15">The sequence shown here is derived from an EMBL/GenBank/DDBJ whole genome shotgun (WGS) entry which is preliminary data.</text>
</comment>
<dbReference type="Proteomes" id="UP001208570">
    <property type="component" value="Unassembled WGS sequence"/>
</dbReference>
<dbReference type="SUPFAM" id="SSF53756">
    <property type="entry name" value="UDP-Glycosyltransferase/glycogen phosphorylase"/>
    <property type="match status" value="1"/>
</dbReference>
<keyword evidence="11" id="KW-0325">Glycoprotein</keyword>
<evidence type="ECO:0000256" key="10">
    <source>
        <dbReference type="ARBA" id="ARBA00023136"/>
    </source>
</evidence>
<evidence type="ECO:0000313" key="16">
    <source>
        <dbReference type="Proteomes" id="UP001208570"/>
    </source>
</evidence>
<evidence type="ECO:0000256" key="2">
    <source>
        <dbReference type="ARBA" id="ARBA00004922"/>
    </source>
</evidence>
<dbReference type="GO" id="GO:0000139">
    <property type="term" value="C:Golgi membrane"/>
    <property type="evidence" value="ECO:0007669"/>
    <property type="project" value="UniProtKB-SubCell"/>
</dbReference>
<dbReference type="InterPro" id="IPR001503">
    <property type="entry name" value="Glyco_trans_10"/>
</dbReference>
<dbReference type="InterPro" id="IPR031481">
    <property type="entry name" value="Glyco_tran_10_N"/>
</dbReference>
<feature type="domain" description="Fucosyltransferase N-terminal" evidence="14">
    <location>
        <begin position="110"/>
        <end position="222"/>
    </location>
</feature>
<evidence type="ECO:0000256" key="5">
    <source>
        <dbReference type="ARBA" id="ARBA00022679"/>
    </source>
</evidence>
<dbReference type="FunFam" id="3.40.50.11660:FF:000002">
    <property type="entry name" value="Alpha-(1,3)-fucosyltransferase"/>
    <property type="match status" value="1"/>
</dbReference>
<dbReference type="AlphaFoldDB" id="A0AAD9J7C9"/>
<gene>
    <name evidence="15" type="ORF">LSH36_535g02008</name>
</gene>
<dbReference type="PANTHER" id="PTHR48438:SF1">
    <property type="entry name" value="ALPHA-(1,3)-FUCOSYLTRANSFERASE C-RELATED"/>
    <property type="match status" value="1"/>
</dbReference>
<dbReference type="GO" id="GO:0032580">
    <property type="term" value="C:Golgi cisterna membrane"/>
    <property type="evidence" value="ECO:0007669"/>
    <property type="project" value="UniProtKB-SubCell"/>
</dbReference>
<evidence type="ECO:0000313" key="15">
    <source>
        <dbReference type="EMBL" id="KAK2147799.1"/>
    </source>
</evidence>
<dbReference type="GO" id="GO:0008417">
    <property type="term" value="F:fucosyltransferase activity"/>
    <property type="evidence" value="ECO:0007669"/>
    <property type="project" value="InterPro"/>
</dbReference>
<keyword evidence="8" id="KW-1133">Transmembrane helix</keyword>
<evidence type="ECO:0000256" key="6">
    <source>
        <dbReference type="ARBA" id="ARBA00022692"/>
    </source>
</evidence>
<evidence type="ECO:0000256" key="11">
    <source>
        <dbReference type="ARBA" id="ARBA00023180"/>
    </source>
</evidence>
<evidence type="ECO:0000256" key="9">
    <source>
        <dbReference type="ARBA" id="ARBA00023034"/>
    </source>
</evidence>
<evidence type="ECO:0000256" key="3">
    <source>
        <dbReference type="ARBA" id="ARBA00008919"/>
    </source>
</evidence>
<keyword evidence="9 12" id="KW-0333">Golgi apparatus</keyword>
<keyword evidence="5 12" id="KW-0808">Transferase</keyword>
<keyword evidence="16" id="KW-1185">Reference proteome</keyword>
<keyword evidence="6 12" id="KW-0812">Transmembrane</keyword>
<protein>
    <recommendedName>
        <fullName evidence="12">Fucosyltransferase</fullName>
        <ecNumber evidence="12">2.4.1.-</ecNumber>
    </recommendedName>
</protein>
<evidence type="ECO:0000256" key="4">
    <source>
        <dbReference type="ARBA" id="ARBA00022676"/>
    </source>
</evidence>
<proteinExistence type="inferred from homology"/>
<comment type="pathway">
    <text evidence="2">Protein modification; protein glycosylation.</text>
</comment>
<dbReference type="EC" id="2.4.1.-" evidence="12"/>
<evidence type="ECO:0000259" key="13">
    <source>
        <dbReference type="Pfam" id="PF00852"/>
    </source>
</evidence>
<evidence type="ECO:0000259" key="14">
    <source>
        <dbReference type="Pfam" id="PF17039"/>
    </source>
</evidence>
<dbReference type="Gene3D" id="3.40.50.11660">
    <property type="entry name" value="Glycosyl transferase family 10, C-terminal domain"/>
    <property type="match status" value="1"/>
</dbReference>
<evidence type="ECO:0000256" key="8">
    <source>
        <dbReference type="ARBA" id="ARBA00022989"/>
    </source>
</evidence>
<dbReference type="Pfam" id="PF17039">
    <property type="entry name" value="Glyco_tran_10_N"/>
    <property type="match status" value="1"/>
</dbReference>
<feature type="domain" description="Fucosyltransferase C-terminal" evidence="13">
    <location>
        <begin position="227"/>
        <end position="393"/>
    </location>
</feature>
<name>A0AAD9J7C9_9ANNE</name>
<comment type="subcellular location">
    <subcellularLocation>
        <location evidence="1">Golgi apparatus membrane</location>
        <topology evidence="1">Single-pass type II membrane protein</topology>
    </subcellularLocation>
    <subcellularLocation>
        <location evidence="12">Golgi apparatus</location>
        <location evidence="12">Golgi stack membrane</location>
        <topology evidence="12">Single-pass type II membrane protein</topology>
    </subcellularLocation>
</comment>
<evidence type="ECO:0000256" key="1">
    <source>
        <dbReference type="ARBA" id="ARBA00004323"/>
    </source>
</evidence>
<dbReference type="InterPro" id="IPR038577">
    <property type="entry name" value="GT10-like_C_sf"/>
</dbReference>
<sequence length="413" mass="48865">MPGRSSRHKSLLYRLRRRATMARSYVRRRRYLRMPYVALTLLTAALIGWKIVKTVHRSANRIRLEEEDDYERRHKLDRGYQHADLQELLEEEDVRLETLDMTTGPSSKPLKTILFWTSFYENPDFYFGFGQQPFVSNKCPVHNCETIRDKGKLNESDAVLFHGPRVEEVEYKPTYRPPGQVYILFQTEPHYYPSVAYLPQYRDMFNYTMASKRDADAFIAYGWVLPSSHCETFGRREGYVDELAKYIEVNVYGACGNLSCPIGDPCLEKFEMEYKFYLALENSYCADYVTEKMYRTMTYDIIPIVFGGANYTLDAPPHSVIDILDYPHPRDLAAYLRYLGTNVTAYDEYFEWKRHYKIQHFRHRIFGQAFCKLCEDLNDPDYVYRNYTDVAAWWLTGLCDADVIPRLRQQYGW</sequence>
<keyword evidence="7" id="KW-0735">Signal-anchor</keyword>
<comment type="similarity">
    <text evidence="3 12">Belongs to the glycosyltransferase 10 family.</text>
</comment>
<dbReference type="Pfam" id="PF00852">
    <property type="entry name" value="Glyco_transf_10"/>
    <property type="match status" value="1"/>
</dbReference>
<keyword evidence="4 12" id="KW-0328">Glycosyltransferase</keyword>
<keyword evidence="10" id="KW-0472">Membrane</keyword>
<dbReference type="InterPro" id="IPR055270">
    <property type="entry name" value="Glyco_tran_10_C"/>
</dbReference>